<reference evidence="3" key="1">
    <citation type="journal article" date="2019" name="Int. J. Syst. Evol. Microbiol.">
        <title>The Global Catalogue of Microorganisms (GCM) 10K type strain sequencing project: providing services to taxonomists for standard genome sequencing and annotation.</title>
        <authorList>
            <consortium name="The Broad Institute Genomics Platform"/>
            <consortium name="The Broad Institute Genome Sequencing Center for Infectious Disease"/>
            <person name="Wu L."/>
            <person name="Ma J."/>
        </authorList>
    </citation>
    <scope>NUCLEOTIDE SEQUENCE [LARGE SCALE GENOMIC DNA]</scope>
    <source>
        <strain evidence="3">CGMCC 1.7064</strain>
    </source>
</reference>
<protein>
    <recommendedName>
        <fullName evidence="1">Helicase/UvrB N-terminal domain-containing protein</fullName>
    </recommendedName>
</protein>
<dbReference type="CDD" id="cd18785">
    <property type="entry name" value="SF2_C"/>
    <property type="match status" value="1"/>
</dbReference>
<dbReference type="PANTHER" id="PTHR47396">
    <property type="entry name" value="TYPE I RESTRICTION ENZYME ECOKI R PROTEIN"/>
    <property type="match status" value="1"/>
</dbReference>
<dbReference type="SUPFAM" id="SSF52540">
    <property type="entry name" value="P-loop containing nucleoside triphosphate hydrolases"/>
    <property type="match status" value="1"/>
</dbReference>
<evidence type="ECO:0000313" key="3">
    <source>
        <dbReference type="Proteomes" id="UP000642509"/>
    </source>
</evidence>
<name>A0ABQ2MCK2_9MICC</name>
<dbReference type="Gene3D" id="3.40.50.300">
    <property type="entry name" value="P-loop containing nucleotide triphosphate hydrolases"/>
    <property type="match status" value="2"/>
</dbReference>
<dbReference type="PANTHER" id="PTHR47396:SF1">
    <property type="entry name" value="ATP-DEPENDENT HELICASE IRC3-RELATED"/>
    <property type="match status" value="1"/>
</dbReference>
<proteinExistence type="predicted"/>
<dbReference type="InterPro" id="IPR050742">
    <property type="entry name" value="Helicase_Restrict-Modif_Enz"/>
</dbReference>
<evidence type="ECO:0000313" key="2">
    <source>
        <dbReference type="EMBL" id="GGO49711.1"/>
    </source>
</evidence>
<comment type="caution">
    <text evidence="2">The sequence shown here is derived from an EMBL/GenBank/DDBJ whole genome shotgun (WGS) entry which is preliminary data.</text>
</comment>
<dbReference type="InterPro" id="IPR006935">
    <property type="entry name" value="Helicase/UvrB_N"/>
</dbReference>
<dbReference type="RefSeq" id="WP_188807203.1">
    <property type="nucleotide sequence ID" value="NZ_BAAAOU010000012.1"/>
</dbReference>
<feature type="domain" description="Helicase/UvrB N-terminal" evidence="1">
    <location>
        <begin position="3"/>
        <end position="192"/>
    </location>
</feature>
<dbReference type="EMBL" id="BMLQ01000013">
    <property type="protein sequence ID" value="GGO49711.1"/>
    <property type="molecule type" value="Genomic_DNA"/>
</dbReference>
<dbReference type="Proteomes" id="UP000642509">
    <property type="component" value="Unassembled WGS sequence"/>
</dbReference>
<dbReference type="Pfam" id="PF04851">
    <property type="entry name" value="ResIII"/>
    <property type="match status" value="1"/>
</dbReference>
<gene>
    <name evidence="2" type="ORF">GCM10010977_32240</name>
</gene>
<dbReference type="InterPro" id="IPR027417">
    <property type="entry name" value="P-loop_NTPase"/>
</dbReference>
<organism evidence="2 3">
    <name type="scientific">Citricoccus zhacaiensis</name>
    <dbReference type="NCBI Taxonomy" id="489142"/>
    <lineage>
        <taxon>Bacteria</taxon>
        <taxon>Bacillati</taxon>
        <taxon>Actinomycetota</taxon>
        <taxon>Actinomycetes</taxon>
        <taxon>Micrococcales</taxon>
        <taxon>Micrococcaceae</taxon>
        <taxon>Citricoccus</taxon>
    </lineage>
</organism>
<keyword evidence="3" id="KW-1185">Reference proteome</keyword>
<sequence length="873" mass="95981">MRYTLKDYQADAVRDVLSNLADARKRFHLLGDRSQFALTATTGAGKTVMAAAAIEALFYGDEEFDVAPDPSVVVLWFSDDPNLNEQTRFRLMAASDKLKHSDLVTIQHPFSVEKLRPGKVYFLNTGKLTKTSLLTRGHDQGDETTQIPGLRELAAPDLQGYTVWDTLANTIEDSELTLVMVQDEAHRGFGTKATRDKATIVRRLIDGHAHVPPMPVVWGISATVQRFEAAMDEAKLTGHRFPLPRVSVDPARVQESGLLKDTIALDIPAETGSFDTVLLARATRKAVESTRAWAEYAASQPADAAGSTADPVVPLMVLQVPNTPDEELYVRALDTIFEQWPGLSEDAVAHVLGDHSIQQWGPYQVRYVAPERVQDTTEVRVLIAKEAISTGWDCPRAEVLVSFRPAKDAVHITQLLGRMVRTPLAMRIPGNEKLNAVECLLPHFDRRTAETVIKVLTAGSEDFPDSGGERKVLIDPQEFGPNPHLPEAVWEALDAIPSQSLPRKGAKPIKRLLALAHALATDGIRPDAGKQALAELCAVLDGCAARYRTEVDQAVSDVWTVEGETVVGTYGAASTSIERFTAAADDRAIMAAFRDAGRVLTQAVAGAYVDRLAGPEDPNTDDDGLRDAHATTAALALVRQVREDLDREADALTMKWFDEHRVAILDVSDERLAEYNEIRAMSTDPQRMVISRPKNVIAETKRPGLDGAEPEPVPTQRLHLLSDGQGDFPVGDLNDWELNVLHAEMERPGAVAWYRNPARSAQEAVSVAYQDGTGDWRTLRPDFVFFDTAPGSETLRASLVDPHSHHLADALPKLRGLARFAAEYGDEFHRIEALTQLEGKPRVLNMKDESVRDAAEKATSAQALYESVWAQNY</sequence>
<evidence type="ECO:0000259" key="1">
    <source>
        <dbReference type="Pfam" id="PF04851"/>
    </source>
</evidence>
<accession>A0ABQ2MCK2</accession>